<dbReference type="InterPro" id="IPR036427">
    <property type="entry name" value="Bromodomain-like_sf"/>
</dbReference>
<feature type="domain" description="NET" evidence="7">
    <location>
        <begin position="333"/>
        <end position="415"/>
    </location>
</feature>
<proteinExistence type="predicted"/>
<evidence type="ECO:0000259" key="6">
    <source>
        <dbReference type="PROSITE" id="PS50014"/>
    </source>
</evidence>
<dbReference type="PANTHER" id="PTHR45926">
    <property type="entry name" value="OSJNBA0053K19.4 PROTEIN"/>
    <property type="match status" value="1"/>
</dbReference>
<keyword evidence="2 4" id="KW-0103">Bromodomain</keyword>
<reference evidence="8" key="1">
    <citation type="submission" date="2019-09" db="EMBL/GenBank/DDBJ databases">
        <title>Draft genome information of white flower Hibiscus syriacus.</title>
        <authorList>
            <person name="Kim Y.-M."/>
        </authorList>
    </citation>
    <scope>NUCLEOTIDE SEQUENCE [LARGE SCALE GENOMIC DNA]</scope>
    <source>
        <strain evidence="8">YM2019G1</strain>
    </source>
</reference>
<dbReference type="SUPFAM" id="SSF47370">
    <property type="entry name" value="Bromodomain"/>
    <property type="match status" value="1"/>
</dbReference>
<accession>A0A6A3AT65</accession>
<dbReference type="InterPro" id="IPR001487">
    <property type="entry name" value="Bromodomain"/>
</dbReference>
<dbReference type="InterPro" id="IPR027353">
    <property type="entry name" value="NET_dom"/>
</dbReference>
<dbReference type="PROSITE" id="PS50014">
    <property type="entry name" value="BROMODOMAIN_2"/>
    <property type="match status" value="1"/>
</dbReference>
<feature type="compositionally biased region" description="Low complexity" evidence="5">
    <location>
        <begin position="483"/>
        <end position="502"/>
    </location>
</feature>
<evidence type="ECO:0000256" key="2">
    <source>
        <dbReference type="ARBA" id="ARBA00023117"/>
    </source>
</evidence>
<feature type="compositionally biased region" description="Acidic residues" evidence="5">
    <location>
        <begin position="503"/>
        <end position="514"/>
    </location>
</feature>
<feature type="domain" description="Bromo" evidence="6">
    <location>
        <begin position="215"/>
        <end position="268"/>
    </location>
</feature>
<protein>
    <submittedName>
        <fullName evidence="8">Detected protein of confused Function</fullName>
    </submittedName>
</protein>
<dbReference type="Gene3D" id="1.20.920.10">
    <property type="entry name" value="Bromodomain-like"/>
    <property type="match status" value="1"/>
</dbReference>
<dbReference type="InterPro" id="IPR038336">
    <property type="entry name" value="NET_sf"/>
</dbReference>
<evidence type="ECO:0000256" key="5">
    <source>
        <dbReference type="SAM" id="MobiDB-lite"/>
    </source>
</evidence>
<dbReference type="Gene3D" id="1.20.1270.220">
    <property type="match status" value="1"/>
</dbReference>
<evidence type="ECO:0000256" key="4">
    <source>
        <dbReference type="PROSITE-ProRule" id="PRU00035"/>
    </source>
</evidence>
<evidence type="ECO:0000256" key="1">
    <source>
        <dbReference type="ARBA" id="ARBA00023015"/>
    </source>
</evidence>
<dbReference type="Pfam" id="PF17035">
    <property type="entry name" value="BET"/>
    <property type="match status" value="1"/>
</dbReference>
<comment type="caution">
    <text evidence="8">The sequence shown here is derived from an EMBL/GenBank/DDBJ whole genome shotgun (WGS) entry which is preliminary data.</text>
</comment>
<sequence>MATETICATCGDPVEDMNNVFRTCSAALLSWKQVLRPNDLDEFLNEDIHAWIASNRHVESKLDRFHGFSFSVPIGILSLEPCRFPEFEWRRPFWRIVLKKPIPNPKFNKKGHFQHQLTQPDDVSGHIVDDHLVVTHSAASDDASSINRKINDFISGSYARSSSRKKPLPKKNTGNKRPLPPNFSKELKRLNPQGNGKPSKAYLMKNCSQILSKLMKHKHGYIFNSPVDVIGLGLHDYYAIIKNPMDLGTVKSRGMRFMRWLSSFLRNFWNCCPLSLKLEEQDDPQEIEYYEEELLASSWDHGEAERMKKDWEIDKDDSINIEARSDKVGGMLSHVSNSNPPPAQMQLQQEPLPRVASHLPQEKMDNVVHIIRRRNGYLRQDEDEIELDIEAMDTKTLWELDPFVTNYKKMVSKIKRQALLSNNIASNDSNQREETVEKMDVATEMKKSKKADAGDDDVDVGDEMPMSSFPSVEIEKDKDRRSSSSSGSSSSNSGSSLSSDSESGSDSDGDDARS</sequence>
<dbReference type="EMBL" id="VEPZ02000973">
    <property type="protein sequence ID" value="KAE8706089.1"/>
    <property type="molecule type" value="Genomic_DNA"/>
</dbReference>
<dbReference type="PROSITE" id="PS51525">
    <property type="entry name" value="NET"/>
    <property type="match status" value="1"/>
</dbReference>
<keyword evidence="9" id="KW-1185">Reference proteome</keyword>
<dbReference type="AlphaFoldDB" id="A0A6A3AT65"/>
<feature type="region of interest" description="Disordered" evidence="5">
    <location>
        <begin position="158"/>
        <end position="198"/>
    </location>
</feature>
<evidence type="ECO:0000313" key="8">
    <source>
        <dbReference type="EMBL" id="KAE8706089.1"/>
    </source>
</evidence>
<keyword evidence="1" id="KW-0805">Transcription regulation</keyword>
<dbReference type="Proteomes" id="UP000436088">
    <property type="component" value="Unassembled WGS sequence"/>
</dbReference>
<feature type="compositionally biased region" description="Basic and acidic residues" evidence="5">
    <location>
        <begin position="443"/>
        <end position="453"/>
    </location>
</feature>
<organism evidence="8 9">
    <name type="scientific">Hibiscus syriacus</name>
    <name type="common">Rose of Sharon</name>
    <dbReference type="NCBI Taxonomy" id="106335"/>
    <lineage>
        <taxon>Eukaryota</taxon>
        <taxon>Viridiplantae</taxon>
        <taxon>Streptophyta</taxon>
        <taxon>Embryophyta</taxon>
        <taxon>Tracheophyta</taxon>
        <taxon>Spermatophyta</taxon>
        <taxon>Magnoliopsida</taxon>
        <taxon>eudicotyledons</taxon>
        <taxon>Gunneridae</taxon>
        <taxon>Pentapetalae</taxon>
        <taxon>rosids</taxon>
        <taxon>malvids</taxon>
        <taxon>Malvales</taxon>
        <taxon>Malvaceae</taxon>
        <taxon>Malvoideae</taxon>
        <taxon>Hibiscus</taxon>
    </lineage>
</organism>
<gene>
    <name evidence="8" type="ORF">F3Y22_tig00110406pilonHSYRG00009</name>
</gene>
<evidence type="ECO:0000259" key="7">
    <source>
        <dbReference type="PROSITE" id="PS51525"/>
    </source>
</evidence>
<dbReference type="SMART" id="SM00297">
    <property type="entry name" value="BROMO"/>
    <property type="match status" value="1"/>
</dbReference>
<name>A0A6A3AT65_HIBSY</name>
<evidence type="ECO:0000313" key="9">
    <source>
        <dbReference type="Proteomes" id="UP000436088"/>
    </source>
</evidence>
<evidence type="ECO:0000256" key="3">
    <source>
        <dbReference type="ARBA" id="ARBA00023163"/>
    </source>
</evidence>
<feature type="region of interest" description="Disordered" evidence="5">
    <location>
        <begin position="443"/>
        <end position="514"/>
    </location>
</feature>
<feature type="compositionally biased region" description="Basic and acidic residues" evidence="5">
    <location>
        <begin position="473"/>
        <end position="482"/>
    </location>
</feature>
<dbReference type="Pfam" id="PF00439">
    <property type="entry name" value="Bromodomain"/>
    <property type="match status" value="1"/>
</dbReference>
<keyword evidence="3" id="KW-0804">Transcription</keyword>